<evidence type="ECO:0000259" key="4">
    <source>
        <dbReference type="Pfam" id="PF13439"/>
    </source>
</evidence>
<dbReference type="InterPro" id="IPR028098">
    <property type="entry name" value="Glyco_trans_4-like_N"/>
</dbReference>
<dbReference type="AlphaFoldDB" id="A0A1H4MLK6"/>
<reference evidence="5 6" key="1">
    <citation type="submission" date="2016-10" db="EMBL/GenBank/DDBJ databases">
        <authorList>
            <person name="de Groot N.N."/>
        </authorList>
    </citation>
    <scope>NUCLEOTIDE SEQUENCE [LARGE SCALE GENOMIC DNA]</scope>
    <source>
        <strain evidence="5 6">DSM 21799</strain>
    </source>
</reference>
<evidence type="ECO:0000256" key="2">
    <source>
        <dbReference type="ARBA" id="ARBA00022679"/>
    </source>
</evidence>
<protein>
    <submittedName>
        <fullName evidence="5">UDP-glucose:(Heptosyl)LPS alpha-1,3-glucosyltransferase</fullName>
    </submittedName>
</protein>
<dbReference type="PANTHER" id="PTHR12526">
    <property type="entry name" value="GLYCOSYLTRANSFERASE"/>
    <property type="match status" value="1"/>
</dbReference>
<proteinExistence type="predicted"/>
<sequence>MTLVSTAVDPAPQPPLVWNRVTMPRVPDFAVPLVYPSRATRSLSDFPFDIRHNQGGCALRIQDVITAHSCHRAWWEMKFRHGETSRALLNPQHHAILRTERANYRPGSFARVIAVSEGVGREVSSLYGVPADQIRVIPNAVDIRKFQPSDSHVRRKRVRELHGFRSGDVILLWVGKEFRRKGLAPLIEALPMLPERVKLLVVGGGDTKPFRDDAGQRGVLERVVFAGHSAQVEDYFLAGDVFVFPTLYEAFALVTLEAAAAGLPIVTTKVNGTEDFVAEGENGFFIERNSTSIAHVLNALVKNAELRQRVGEEARRRVASYTWESVARRTRGVYAEVVQERDRRRGVRRRFN</sequence>
<name>A0A1H4MLK6_9MICO</name>
<evidence type="ECO:0000313" key="5">
    <source>
        <dbReference type="EMBL" id="SEB83727.1"/>
    </source>
</evidence>
<evidence type="ECO:0000256" key="1">
    <source>
        <dbReference type="ARBA" id="ARBA00022676"/>
    </source>
</evidence>
<gene>
    <name evidence="5" type="ORF">SAMN04489806_1908</name>
</gene>
<dbReference type="Proteomes" id="UP000199183">
    <property type="component" value="Unassembled WGS sequence"/>
</dbReference>
<dbReference type="GO" id="GO:0016757">
    <property type="term" value="F:glycosyltransferase activity"/>
    <property type="evidence" value="ECO:0007669"/>
    <property type="project" value="UniProtKB-KW"/>
</dbReference>
<evidence type="ECO:0000313" key="6">
    <source>
        <dbReference type="Proteomes" id="UP000199183"/>
    </source>
</evidence>
<keyword evidence="1" id="KW-0328">Glycosyltransferase</keyword>
<dbReference type="CDD" id="cd03801">
    <property type="entry name" value="GT4_PimA-like"/>
    <property type="match status" value="1"/>
</dbReference>
<dbReference type="InterPro" id="IPR001296">
    <property type="entry name" value="Glyco_trans_1"/>
</dbReference>
<dbReference type="SUPFAM" id="SSF53756">
    <property type="entry name" value="UDP-Glycosyltransferase/glycogen phosphorylase"/>
    <property type="match status" value="1"/>
</dbReference>
<dbReference type="STRING" id="640635.SAMN04489806_1908"/>
<dbReference type="PANTHER" id="PTHR12526:SF510">
    <property type="entry name" value="D-INOSITOL 3-PHOSPHATE GLYCOSYLTRANSFERASE"/>
    <property type="match status" value="1"/>
</dbReference>
<dbReference type="Pfam" id="PF00534">
    <property type="entry name" value="Glycos_transf_1"/>
    <property type="match status" value="1"/>
</dbReference>
<keyword evidence="2 5" id="KW-0808">Transferase</keyword>
<keyword evidence="6" id="KW-1185">Reference proteome</keyword>
<dbReference type="EMBL" id="FNRY01000001">
    <property type="protein sequence ID" value="SEB83727.1"/>
    <property type="molecule type" value="Genomic_DNA"/>
</dbReference>
<evidence type="ECO:0000259" key="3">
    <source>
        <dbReference type="Pfam" id="PF00534"/>
    </source>
</evidence>
<organism evidence="5 6">
    <name type="scientific">Paramicrobacterium humi</name>
    <dbReference type="NCBI Taxonomy" id="640635"/>
    <lineage>
        <taxon>Bacteria</taxon>
        <taxon>Bacillati</taxon>
        <taxon>Actinomycetota</taxon>
        <taxon>Actinomycetes</taxon>
        <taxon>Micrococcales</taxon>
        <taxon>Microbacteriaceae</taxon>
        <taxon>Paramicrobacterium</taxon>
    </lineage>
</organism>
<dbReference type="Gene3D" id="3.40.50.2000">
    <property type="entry name" value="Glycogen Phosphorylase B"/>
    <property type="match status" value="2"/>
</dbReference>
<dbReference type="Pfam" id="PF13439">
    <property type="entry name" value="Glyco_transf_4"/>
    <property type="match status" value="1"/>
</dbReference>
<feature type="domain" description="Glycosyl transferase family 1" evidence="3">
    <location>
        <begin position="157"/>
        <end position="317"/>
    </location>
</feature>
<accession>A0A1H4MLK6</accession>
<feature type="domain" description="Glycosyltransferase subfamily 4-like N-terminal" evidence="4">
    <location>
        <begin position="19"/>
        <end position="143"/>
    </location>
</feature>